<evidence type="ECO:0000313" key="2">
    <source>
        <dbReference type="EMBL" id="EOA87112.1"/>
    </source>
</evidence>
<dbReference type="OrthoDB" id="3904016at2759"/>
<dbReference type="AlphaFoldDB" id="R0KGF9"/>
<proteinExistence type="predicted"/>
<accession>R0KGF9</accession>
<gene>
    <name evidence="2" type="ORF">SETTUDRAFT_153859</name>
</gene>
<keyword evidence="3" id="KW-1185">Reference proteome</keyword>
<sequence length="297" mass="33287">MEYSPVQEMLTYPAQLSILELEKEICENGLANCVTYLQALRKRQARNERRLHTDSSLPRKKRKKIQQSTRELKKEIKHRERDEQAFLNSLQACKANIYIAETVSSPSTACSSTIPDLASNSTLCSYPEEVEPTESAWNGWADQTAQSPPRKNSSNPLFVNEMVPDNHSGQSPGVGYSHATRRVPTNGALTRFMLSPEAAVFEPQASCKDRQEDLDEQLARLNLSSSLVFTKVAQTASKAMEDGRLADAEPVAMRRPTSAGEIVEQTGEQDWNATPQQQRPRKEADSVTYRRSRTNSV</sequence>
<dbReference type="GeneID" id="19397346"/>
<reference evidence="2 3" key="1">
    <citation type="journal article" date="2012" name="PLoS Pathog.">
        <title>Diverse lifestyles and strategies of plant pathogenesis encoded in the genomes of eighteen Dothideomycetes fungi.</title>
        <authorList>
            <person name="Ohm R.A."/>
            <person name="Feau N."/>
            <person name="Henrissat B."/>
            <person name="Schoch C.L."/>
            <person name="Horwitz B.A."/>
            <person name="Barry K.W."/>
            <person name="Condon B.J."/>
            <person name="Copeland A.C."/>
            <person name="Dhillon B."/>
            <person name="Glaser F."/>
            <person name="Hesse C.N."/>
            <person name="Kosti I."/>
            <person name="LaButti K."/>
            <person name="Lindquist E.A."/>
            <person name="Lucas S."/>
            <person name="Salamov A.A."/>
            <person name="Bradshaw R.E."/>
            <person name="Ciuffetti L."/>
            <person name="Hamelin R.C."/>
            <person name="Kema G.H.J."/>
            <person name="Lawrence C."/>
            <person name="Scott J.A."/>
            <person name="Spatafora J.W."/>
            <person name="Turgeon B.G."/>
            <person name="de Wit P.J.G.M."/>
            <person name="Zhong S."/>
            <person name="Goodwin S.B."/>
            <person name="Grigoriev I.V."/>
        </authorList>
    </citation>
    <scope>NUCLEOTIDE SEQUENCE [LARGE SCALE GENOMIC DNA]</scope>
    <source>
        <strain evidence="3">28A</strain>
    </source>
</reference>
<feature type="region of interest" description="Disordered" evidence="1">
    <location>
        <begin position="141"/>
        <end position="179"/>
    </location>
</feature>
<feature type="region of interest" description="Disordered" evidence="1">
    <location>
        <begin position="45"/>
        <end position="70"/>
    </location>
</feature>
<dbReference type="Proteomes" id="UP000016935">
    <property type="component" value="Unassembled WGS sequence"/>
</dbReference>
<evidence type="ECO:0000256" key="1">
    <source>
        <dbReference type="SAM" id="MobiDB-lite"/>
    </source>
</evidence>
<feature type="compositionally biased region" description="Polar residues" evidence="1">
    <location>
        <begin position="141"/>
        <end position="157"/>
    </location>
</feature>
<feature type="compositionally biased region" description="Polar residues" evidence="1">
    <location>
        <begin position="266"/>
        <end position="278"/>
    </location>
</feature>
<reference evidence="2 3" key="2">
    <citation type="journal article" date="2013" name="PLoS Genet.">
        <title>Comparative genome structure, secondary metabolite, and effector coding capacity across Cochliobolus pathogens.</title>
        <authorList>
            <person name="Condon B.J."/>
            <person name="Leng Y."/>
            <person name="Wu D."/>
            <person name="Bushley K.E."/>
            <person name="Ohm R.A."/>
            <person name="Otillar R."/>
            <person name="Martin J."/>
            <person name="Schackwitz W."/>
            <person name="Grimwood J."/>
            <person name="MohdZainudin N."/>
            <person name="Xue C."/>
            <person name="Wang R."/>
            <person name="Manning V.A."/>
            <person name="Dhillon B."/>
            <person name="Tu Z.J."/>
            <person name="Steffenson B.J."/>
            <person name="Salamov A."/>
            <person name="Sun H."/>
            <person name="Lowry S."/>
            <person name="LaButti K."/>
            <person name="Han J."/>
            <person name="Copeland A."/>
            <person name="Lindquist E."/>
            <person name="Barry K."/>
            <person name="Schmutz J."/>
            <person name="Baker S.E."/>
            <person name="Ciuffetti L.M."/>
            <person name="Grigoriev I.V."/>
            <person name="Zhong S."/>
            <person name="Turgeon B.G."/>
        </authorList>
    </citation>
    <scope>NUCLEOTIDE SEQUENCE [LARGE SCALE GENOMIC DNA]</scope>
    <source>
        <strain evidence="3">28A</strain>
    </source>
</reference>
<dbReference type="eggNOG" id="ENOG502RA5G">
    <property type="taxonomic scope" value="Eukaryota"/>
</dbReference>
<dbReference type="HOGENOM" id="CLU_081659_0_0_1"/>
<name>R0KGF9_EXST2</name>
<organism evidence="2 3">
    <name type="scientific">Exserohilum turcicum (strain 28A)</name>
    <name type="common">Northern leaf blight fungus</name>
    <name type="synonym">Setosphaeria turcica</name>
    <dbReference type="NCBI Taxonomy" id="671987"/>
    <lineage>
        <taxon>Eukaryota</taxon>
        <taxon>Fungi</taxon>
        <taxon>Dikarya</taxon>
        <taxon>Ascomycota</taxon>
        <taxon>Pezizomycotina</taxon>
        <taxon>Dothideomycetes</taxon>
        <taxon>Pleosporomycetidae</taxon>
        <taxon>Pleosporales</taxon>
        <taxon>Pleosporineae</taxon>
        <taxon>Pleosporaceae</taxon>
        <taxon>Exserohilum</taxon>
    </lineage>
</organism>
<feature type="region of interest" description="Disordered" evidence="1">
    <location>
        <begin position="252"/>
        <end position="297"/>
    </location>
</feature>
<dbReference type="EMBL" id="KB908592">
    <property type="protein sequence ID" value="EOA87112.1"/>
    <property type="molecule type" value="Genomic_DNA"/>
</dbReference>
<dbReference type="RefSeq" id="XP_008025613.1">
    <property type="nucleotide sequence ID" value="XM_008027422.1"/>
</dbReference>
<evidence type="ECO:0000313" key="3">
    <source>
        <dbReference type="Proteomes" id="UP000016935"/>
    </source>
</evidence>
<protein>
    <submittedName>
        <fullName evidence="2">Uncharacterized protein</fullName>
    </submittedName>
</protein>